<evidence type="ECO:0000313" key="2">
    <source>
        <dbReference type="Proteomes" id="UP000034181"/>
    </source>
</evidence>
<dbReference type="EMBL" id="LBUZ01000019">
    <property type="protein sequence ID" value="KKQ74989.1"/>
    <property type="molecule type" value="Genomic_DNA"/>
</dbReference>
<organism evidence="1 2">
    <name type="scientific">Candidatus Woesebacteria bacterium GW2011_GWB1_38_5b</name>
    <dbReference type="NCBI Taxonomy" id="1618569"/>
    <lineage>
        <taxon>Bacteria</taxon>
        <taxon>Candidatus Woeseibacteriota</taxon>
    </lineage>
</organism>
<reference evidence="1 2" key="1">
    <citation type="journal article" date="2015" name="Nature">
        <title>rRNA introns, odd ribosomes, and small enigmatic genomes across a large radiation of phyla.</title>
        <authorList>
            <person name="Brown C.T."/>
            <person name="Hug L.A."/>
            <person name="Thomas B.C."/>
            <person name="Sharon I."/>
            <person name="Castelle C.J."/>
            <person name="Singh A."/>
            <person name="Wilkins M.J."/>
            <person name="Williams K.H."/>
            <person name="Banfield J.F."/>
        </authorList>
    </citation>
    <scope>NUCLEOTIDE SEQUENCE [LARGE SCALE GENOMIC DNA]</scope>
</reference>
<name>A0A0G0MMS0_9BACT</name>
<evidence type="ECO:0000313" key="1">
    <source>
        <dbReference type="EMBL" id="KKQ74989.1"/>
    </source>
</evidence>
<comment type="caution">
    <text evidence="1">The sequence shown here is derived from an EMBL/GenBank/DDBJ whole genome shotgun (WGS) entry which is preliminary data.</text>
</comment>
<dbReference type="Proteomes" id="UP000034181">
    <property type="component" value="Unassembled WGS sequence"/>
</dbReference>
<proteinExistence type="predicted"/>
<protein>
    <submittedName>
        <fullName evidence="1">Uncharacterized protein</fullName>
    </submittedName>
</protein>
<dbReference type="AlphaFoldDB" id="A0A0G0MMS0"/>
<gene>
    <name evidence="1" type="ORF">US96_C0019G0003</name>
</gene>
<sequence>MKEVEGYIDHKKMLFLDSLLNARFGDLFEGDELESFHKFLDGSARNAGGFVIAFPTIDLQMVWVSYEIDRDLSDREQIVINLSPKVHLTPQPVKPEALAEIPVWWHIQHNKKSEEEYPVN</sequence>
<accession>A0A0G0MMS0</accession>